<comment type="caution">
    <text evidence="1">The sequence shown here is derived from an EMBL/GenBank/DDBJ whole genome shotgun (WGS) entry which is preliminary data.</text>
</comment>
<proteinExistence type="predicted"/>
<evidence type="ECO:0000313" key="2">
    <source>
        <dbReference type="Proteomes" id="UP001153269"/>
    </source>
</evidence>
<gene>
    <name evidence="1" type="ORF">PLEPLA_LOCUS41968</name>
</gene>
<keyword evidence="2" id="KW-1185">Reference proteome</keyword>
<protein>
    <submittedName>
        <fullName evidence="1">Uncharacterized protein</fullName>
    </submittedName>
</protein>
<dbReference type="Proteomes" id="UP001153269">
    <property type="component" value="Unassembled WGS sequence"/>
</dbReference>
<sequence>MRERTWRPHLARTDTDEERLLAQLIADANVSSEVPLPDLPPRDSVLAQICWQSRESPTGTAAVAERRCASMCLCECLYVWGQAEWETSILFGHTAESHSPTLTVWNGLLDSRRLSYHDAEASLFNHSFSLHHFAISQGALGSPGSQDSQLINIELFISCF</sequence>
<organism evidence="1 2">
    <name type="scientific">Pleuronectes platessa</name>
    <name type="common">European plaice</name>
    <dbReference type="NCBI Taxonomy" id="8262"/>
    <lineage>
        <taxon>Eukaryota</taxon>
        <taxon>Metazoa</taxon>
        <taxon>Chordata</taxon>
        <taxon>Craniata</taxon>
        <taxon>Vertebrata</taxon>
        <taxon>Euteleostomi</taxon>
        <taxon>Actinopterygii</taxon>
        <taxon>Neopterygii</taxon>
        <taxon>Teleostei</taxon>
        <taxon>Neoteleostei</taxon>
        <taxon>Acanthomorphata</taxon>
        <taxon>Carangaria</taxon>
        <taxon>Pleuronectiformes</taxon>
        <taxon>Pleuronectoidei</taxon>
        <taxon>Pleuronectidae</taxon>
        <taxon>Pleuronectes</taxon>
    </lineage>
</organism>
<accession>A0A9N7VKZ5</accession>
<dbReference type="AlphaFoldDB" id="A0A9N7VKZ5"/>
<dbReference type="EMBL" id="CADEAL010004202">
    <property type="protein sequence ID" value="CAB1454206.1"/>
    <property type="molecule type" value="Genomic_DNA"/>
</dbReference>
<name>A0A9N7VKZ5_PLEPL</name>
<reference evidence="1" key="1">
    <citation type="submission" date="2020-03" db="EMBL/GenBank/DDBJ databases">
        <authorList>
            <person name="Weist P."/>
        </authorList>
    </citation>
    <scope>NUCLEOTIDE SEQUENCE</scope>
</reference>
<evidence type="ECO:0000313" key="1">
    <source>
        <dbReference type="EMBL" id="CAB1454206.1"/>
    </source>
</evidence>